<dbReference type="PROSITE" id="PS01124">
    <property type="entry name" value="HTH_ARAC_FAMILY_2"/>
    <property type="match status" value="1"/>
</dbReference>
<dbReference type="InterPro" id="IPR011123">
    <property type="entry name" value="Y_Y_Y"/>
</dbReference>
<dbReference type="Gene3D" id="1.10.10.60">
    <property type="entry name" value="Homeodomain-like"/>
    <property type="match status" value="1"/>
</dbReference>
<organism evidence="16 17">
    <name type="scientific">Dyadobacter jejuensis</name>
    <dbReference type="NCBI Taxonomy" id="1082580"/>
    <lineage>
        <taxon>Bacteria</taxon>
        <taxon>Pseudomonadati</taxon>
        <taxon>Bacteroidota</taxon>
        <taxon>Cytophagia</taxon>
        <taxon>Cytophagales</taxon>
        <taxon>Spirosomataceae</taxon>
        <taxon>Dyadobacter</taxon>
    </lineage>
</organism>
<evidence type="ECO:0000259" key="15">
    <source>
        <dbReference type="PROSITE" id="PS50110"/>
    </source>
</evidence>
<dbReference type="Gene3D" id="1.10.287.130">
    <property type="match status" value="1"/>
</dbReference>
<evidence type="ECO:0000256" key="7">
    <source>
        <dbReference type="ARBA" id="ARBA00022840"/>
    </source>
</evidence>
<comment type="catalytic activity">
    <reaction evidence="1">
        <text>ATP + protein L-histidine = ADP + protein N-phospho-L-histidine.</text>
        <dbReference type="EC" id="2.7.13.3"/>
    </reaction>
</comment>
<comment type="caution">
    <text evidence="16">The sequence shown here is derived from an EMBL/GenBank/DDBJ whole genome shotgun (WGS) entry which is preliminary data.</text>
</comment>
<protein>
    <recommendedName>
        <fullName evidence="2">histidine kinase</fullName>
        <ecNumber evidence="2">2.7.13.3</ecNumber>
    </recommendedName>
</protein>
<dbReference type="InterPro" id="IPR011110">
    <property type="entry name" value="Reg_prop"/>
</dbReference>
<evidence type="ECO:0000256" key="6">
    <source>
        <dbReference type="ARBA" id="ARBA00022777"/>
    </source>
</evidence>
<accession>A0A316AGB4</accession>
<dbReference type="Gene3D" id="3.30.565.10">
    <property type="entry name" value="Histidine kinase-like ATPase, C-terminal domain"/>
    <property type="match status" value="1"/>
</dbReference>
<dbReference type="InterPro" id="IPR036890">
    <property type="entry name" value="HATPase_C_sf"/>
</dbReference>
<feature type="transmembrane region" description="Helical" evidence="12">
    <location>
        <begin position="726"/>
        <end position="748"/>
    </location>
</feature>
<evidence type="ECO:0000256" key="12">
    <source>
        <dbReference type="SAM" id="Phobius"/>
    </source>
</evidence>
<evidence type="ECO:0000256" key="2">
    <source>
        <dbReference type="ARBA" id="ARBA00012438"/>
    </source>
</evidence>
<dbReference type="Pfam" id="PF07494">
    <property type="entry name" value="Reg_prop"/>
    <property type="match status" value="2"/>
</dbReference>
<dbReference type="EMBL" id="QGDT01000012">
    <property type="protein sequence ID" value="PWJ55954.1"/>
    <property type="molecule type" value="Genomic_DNA"/>
</dbReference>
<dbReference type="Pfam" id="PF00072">
    <property type="entry name" value="Response_reg"/>
    <property type="match status" value="1"/>
</dbReference>
<dbReference type="RefSeq" id="WP_109676794.1">
    <property type="nucleotide sequence ID" value="NZ_QGDT01000012.1"/>
</dbReference>
<evidence type="ECO:0000256" key="4">
    <source>
        <dbReference type="ARBA" id="ARBA00022679"/>
    </source>
</evidence>
<dbReference type="SUPFAM" id="SSF47384">
    <property type="entry name" value="Homodimeric domain of signal transducing histidine kinase"/>
    <property type="match status" value="1"/>
</dbReference>
<keyword evidence="8" id="KW-0902">Two-component regulatory system</keyword>
<dbReference type="Gene3D" id="2.60.40.10">
    <property type="entry name" value="Immunoglobulins"/>
    <property type="match status" value="1"/>
</dbReference>
<dbReference type="CDD" id="cd00082">
    <property type="entry name" value="HisKA"/>
    <property type="match status" value="1"/>
</dbReference>
<dbReference type="SMART" id="SM00448">
    <property type="entry name" value="REC"/>
    <property type="match status" value="1"/>
</dbReference>
<dbReference type="PROSITE" id="PS50109">
    <property type="entry name" value="HIS_KIN"/>
    <property type="match status" value="1"/>
</dbReference>
<dbReference type="InterPro" id="IPR018060">
    <property type="entry name" value="HTH_AraC"/>
</dbReference>
<dbReference type="SUPFAM" id="SSF55874">
    <property type="entry name" value="ATPase domain of HSP90 chaperone/DNA topoisomerase II/histidine kinase"/>
    <property type="match status" value="1"/>
</dbReference>
<proteinExistence type="predicted"/>
<dbReference type="InterPro" id="IPR011006">
    <property type="entry name" value="CheY-like_superfamily"/>
</dbReference>
<dbReference type="InterPro" id="IPR013783">
    <property type="entry name" value="Ig-like_fold"/>
</dbReference>
<feature type="domain" description="HTH araC/xylS-type" evidence="13">
    <location>
        <begin position="1175"/>
        <end position="1274"/>
    </location>
</feature>
<evidence type="ECO:0000256" key="3">
    <source>
        <dbReference type="ARBA" id="ARBA00022553"/>
    </source>
</evidence>
<evidence type="ECO:0000256" key="10">
    <source>
        <dbReference type="ARBA" id="ARBA00023163"/>
    </source>
</evidence>
<evidence type="ECO:0000256" key="11">
    <source>
        <dbReference type="PROSITE-ProRule" id="PRU00169"/>
    </source>
</evidence>
<dbReference type="FunFam" id="3.30.565.10:FF:000037">
    <property type="entry name" value="Hybrid sensor histidine kinase/response regulator"/>
    <property type="match status" value="1"/>
</dbReference>
<keyword evidence="12" id="KW-0812">Transmembrane</keyword>
<dbReference type="PANTHER" id="PTHR43547:SF2">
    <property type="entry name" value="HYBRID SIGNAL TRANSDUCTION HISTIDINE KINASE C"/>
    <property type="match status" value="1"/>
</dbReference>
<sequence length="1278" mass="144645">MWFATSRGLYQYDSRVFKKYGQHPEKSQSLPSDYIENVYCDTKGNLWVGTRFGLSLYDPISDSFQTFIQDPSNRNSINSNRINCIAEDAQNRILVGTNEGLNIIDKDGSHLKFTQYPSKNLDGMSKEIRCIAEGLDQDLWLGTYDGLVHVTKKGGSRLFKMEQEGRDSNFWSIYVDRTNMIWLGSLHGLVQYNPSTGKFKKIDKFGSPTGLPLEISKIIPDPKGGLWIATSAGLGHFDPHTEESEWFVGQAGDPGSLADNVLYAMHLDPQGGLWLGGYYLGISYMNTLSPHFSDWFEASHPKKKKFLNPKIGQTKDRRIWMVSDSQDQIIFRRSYDQSTYAVDLRLEAPGSYSSFFVDDQDLLWCGGSAGLRRYNLKTGAQQWYPLVDQKTKNTSPGNVYGMLEDQQGRFWVYGKFGLFRFDKSKGHFINMGYTQRTYVALEDSKGNLWFGGRAQVLVFDHDSNKARLLAIHQPKDQGNFLSVRGITEDLNGRIWFGCEEYLQYYDSVKKAIVTLPESENAKLDYVLDLQSDSRGYLWINGESKLMRYHPASKTIQEYDQQDGLPHRSILQLSGSLKGNQGMLYFPTTNGLFYFNPNAIVTNDASAPLSLTSLLLFNKKVEIRDKSGILNKEIGQVDQLEFRHDQNIFTLNFALRSYFRSERNQYAYRMEGFEKNWNYVKIPSATYTNLPAGTYTFLVKAANGDDHWTENPLSVKIIVLNPWWKTWFAYLIYGILLGLLAYTIARFFWIRTSFKKESELHQAKLDFFTNISHEIRTHLSLINGPLQKAAQNLKDNAKVNSYLSLAITNSDRLKSLVDELLDFRKLQSGSSPLRVGNHDILPLIRSVVASFEHSAADKEVNLTCSLPAGPMMLWMDQTQIQKVLYNLLSNALKFTPKGGKVMVEVIDQPKEAVINVIDNGIGIAPENKAQIFKSFFQVGNPTTNETGYGIGLALSKEIVEQHRGGLTVNSSSDTQGVSGHTCFSVLLKKGQEHFPKSQFTSESNILTDKNYTVDQVIPQPNPAIKDASLPTLLIIEDNDELRTFTSEALSDKYKVLQANDGLKGLALAQTEFPNLILCDIMMPGMNGYEVCRRVKNTPEISHIPFLLLSAKSTIPDMIEGLELGADDFLLKPYDLRALELKIQNQIQMRELLKNTTSISLEPSHRTVRDVDGVFILKLKKLIFDNLSNPEFGVNDMAFQMGTSVSVLYRKLKTLTGMTVNDFVKTLRMKSALQLLETGTMNVNEVATAVGYNDTKYFSREFKKVYHKNPTEIRKQAVEG</sequence>
<evidence type="ECO:0000259" key="14">
    <source>
        <dbReference type="PROSITE" id="PS50109"/>
    </source>
</evidence>
<dbReference type="PROSITE" id="PS50110">
    <property type="entry name" value="RESPONSE_REGULATORY"/>
    <property type="match status" value="1"/>
</dbReference>
<dbReference type="InterPro" id="IPR005467">
    <property type="entry name" value="His_kinase_dom"/>
</dbReference>
<dbReference type="OrthoDB" id="905544at2"/>
<keyword evidence="12" id="KW-1133">Transmembrane helix</keyword>
<evidence type="ECO:0000256" key="8">
    <source>
        <dbReference type="ARBA" id="ARBA00023012"/>
    </source>
</evidence>
<dbReference type="Pfam" id="PF07495">
    <property type="entry name" value="Y_Y_Y"/>
    <property type="match status" value="1"/>
</dbReference>
<dbReference type="SMART" id="SM00388">
    <property type="entry name" value="HisKA"/>
    <property type="match status" value="1"/>
</dbReference>
<evidence type="ECO:0000256" key="9">
    <source>
        <dbReference type="ARBA" id="ARBA00023015"/>
    </source>
</evidence>
<dbReference type="Gene3D" id="3.40.50.2300">
    <property type="match status" value="1"/>
</dbReference>
<dbReference type="GO" id="GO:0003700">
    <property type="term" value="F:DNA-binding transcription factor activity"/>
    <property type="evidence" value="ECO:0007669"/>
    <property type="project" value="InterPro"/>
</dbReference>
<keyword evidence="3 11" id="KW-0597">Phosphoprotein</keyword>
<dbReference type="InterPro" id="IPR003594">
    <property type="entry name" value="HATPase_dom"/>
</dbReference>
<name>A0A316AGB4_9BACT</name>
<feature type="modified residue" description="4-aspartylphosphate" evidence="11">
    <location>
        <position position="1078"/>
    </location>
</feature>
<keyword evidence="5" id="KW-0547">Nucleotide-binding</keyword>
<dbReference type="InterPro" id="IPR004358">
    <property type="entry name" value="Sig_transdc_His_kin-like_C"/>
</dbReference>
<keyword evidence="10" id="KW-0804">Transcription</keyword>
<dbReference type="SUPFAM" id="SSF46689">
    <property type="entry name" value="Homeodomain-like"/>
    <property type="match status" value="1"/>
</dbReference>
<dbReference type="InterPro" id="IPR009057">
    <property type="entry name" value="Homeodomain-like_sf"/>
</dbReference>
<dbReference type="InterPro" id="IPR015943">
    <property type="entry name" value="WD40/YVTN_repeat-like_dom_sf"/>
</dbReference>
<keyword evidence="12" id="KW-0472">Membrane</keyword>
<reference evidence="16 17" key="1">
    <citation type="submission" date="2018-03" db="EMBL/GenBank/DDBJ databases">
        <title>Genomic Encyclopedia of Archaeal and Bacterial Type Strains, Phase II (KMG-II): from individual species to whole genera.</title>
        <authorList>
            <person name="Goeker M."/>
        </authorList>
    </citation>
    <scope>NUCLEOTIDE SEQUENCE [LARGE SCALE GENOMIC DNA]</scope>
    <source>
        <strain evidence="16 17">DSM 100346</strain>
    </source>
</reference>
<dbReference type="AlphaFoldDB" id="A0A316AGB4"/>
<dbReference type="Pfam" id="PF02518">
    <property type="entry name" value="HATPase_c"/>
    <property type="match status" value="1"/>
</dbReference>
<dbReference type="EC" id="2.7.13.3" evidence="2"/>
<keyword evidence="17" id="KW-1185">Reference proteome</keyword>
<gene>
    <name evidence="16" type="ORF">CLV98_11248</name>
</gene>
<feature type="domain" description="Response regulatory" evidence="15">
    <location>
        <begin position="1030"/>
        <end position="1145"/>
    </location>
</feature>
<evidence type="ECO:0000256" key="5">
    <source>
        <dbReference type="ARBA" id="ARBA00022741"/>
    </source>
</evidence>
<dbReference type="InterPro" id="IPR036097">
    <property type="entry name" value="HisK_dim/P_sf"/>
</dbReference>
<dbReference type="FunFam" id="2.60.40.10:FF:000791">
    <property type="entry name" value="Two-component system sensor histidine kinase/response regulator"/>
    <property type="match status" value="1"/>
</dbReference>
<keyword evidence="6" id="KW-0418">Kinase</keyword>
<dbReference type="Pfam" id="PF12833">
    <property type="entry name" value="HTH_18"/>
    <property type="match status" value="1"/>
</dbReference>
<dbReference type="GO" id="GO:0043565">
    <property type="term" value="F:sequence-specific DNA binding"/>
    <property type="evidence" value="ECO:0007669"/>
    <property type="project" value="InterPro"/>
</dbReference>
<dbReference type="SUPFAM" id="SSF63829">
    <property type="entry name" value="Calcium-dependent phosphotriesterase"/>
    <property type="match status" value="2"/>
</dbReference>
<dbReference type="Proteomes" id="UP000245880">
    <property type="component" value="Unassembled WGS sequence"/>
</dbReference>
<evidence type="ECO:0000259" key="13">
    <source>
        <dbReference type="PROSITE" id="PS01124"/>
    </source>
</evidence>
<keyword evidence="9" id="KW-0805">Transcription regulation</keyword>
<dbReference type="PRINTS" id="PR00344">
    <property type="entry name" value="BCTRLSENSOR"/>
</dbReference>
<dbReference type="CDD" id="cd17574">
    <property type="entry name" value="REC_OmpR"/>
    <property type="match status" value="1"/>
</dbReference>
<dbReference type="Gene3D" id="2.130.10.10">
    <property type="entry name" value="YVTN repeat-like/Quinoprotein amine dehydrogenase"/>
    <property type="match status" value="2"/>
</dbReference>
<dbReference type="GO" id="GO:0005524">
    <property type="term" value="F:ATP binding"/>
    <property type="evidence" value="ECO:0007669"/>
    <property type="project" value="UniProtKB-KW"/>
</dbReference>
<dbReference type="GO" id="GO:0000155">
    <property type="term" value="F:phosphorelay sensor kinase activity"/>
    <property type="evidence" value="ECO:0007669"/>
    <property type="project" value="InterPro"/>
</dbReference>
<dbReference type="PANTHER" id="PTHR43547">
    <property type="entry name" value="TWO-COMPONENT HISTIDINE KINASE"/>
    <property type="match status" value="1"/>
</dbReference>
<dbReference type="InterPro" id="IPR001789">
    <property type="entry name" value="Sig_transdc_resp-reg_receiver"/>
</dbReference>
<evidence type="ECO:0000313" key="16">
    <source>
        <dbReference type="EMBL" id="PWJ55954.1"/>
    </source>
</evidence>
<feature type="domain" description="Histidine kinase" evidence="14">
    <location>
        <begin position="769"/>
        <end position="990"/>
    </location>
</feature>
<keyword evidence="4" id="KW-0808">Transferase</keyword>
<evidence type="ECO:0000256" key="1">
    <source>
        <dbReference type="ARBA" id="ARBA00000085"/>
    </source>
</evidence>
<keyword evidence="7" id="KW-0067">ATP-binding</keyword>
<evidence type="ECO:0000313" key="17">
    <source>
        <dbReference type="Proteomes" id="UP000245880"/>
    </source>
</evidence>
<dbReference type="SMART" id="SM00342">
    <property type="entry name" value="HTH_ARAC"/>
    <property type="match status" value="1"/>
</dbReference>
<dbReference type="CDD" id="cd00075">
    <property type="entry name" value="HATPase"/>
    <property type="match status" value="1"/>
</dbReference>
<dbReference type="SUPFAM" id="SSF52172">
    <property type="entry name" value="CheY-like"/>
    <property type="match status" value="1"/>
</dbReference>
<dbReference type="Pfam" id="PF00512">
    <property type="entry name" value="HisKA"/>
    <property type="match status" value="1"/>
</dbReference>
<dbReference type="InterPro" id="IPR003661">
    <property type="entry name" value="HisK_dim/P_dom"/>
</dbReference>
<dbReference type="SMART" id="SM00387">
    <property type="entry name" value="HATPase_c"/>
    <property type="match status" value="1"/>
</dbReference>